<dbReference type="PANTHER" id="PTHR40621:SF11">
    <property type="entry name" value="TRANSCRIPTION FACTOR KAPC-RELATED"/>
    <property type="match status" value="1"/>
</dbReference>
<dbReference type="Proteomes" id="UP000824596">
    <property type="component" value="Unassembled WGS sequence"/>
</dbReference>
<evidence type="ECO:0000256" key="6">
    <source>
        <dbReference type="ARBA" id="ARBA00023242"/>
    </source>
</evidence>
<dbReference type="GO" id="GO:0000976">
    <property type="term" value="F:transcription cis-regulatory region binding"/>
    <property type="evidence" value="ECO:0007669"/>
    <property type="project" value="InterPro"/>
</dbReference>
<dbReference type="Gene3D" id="1.20.5.170">
    <property type="match status" value="1"/>
</dbReference>
<dbReference type="PANTHER" id="PTHR40621">
    <property type="entry name" value="TRANSCRIPTION FACTOR KAPC-RELATED"/>
    <property type="match status" value="1"/>
</dbReference>
<evidence type="ECO:0000256" key="3">
    <source>
        <dbReference type="ARBA" id="ARBA00023015"/>
    </source>
</evidence>
<dbReference type="OrthoDB" id="5218140at2759"/>
<feature type="region of interest" description="Disordered" evidence="7">
    <location>
        <begin position="81"/>
        <end position="105"/>
    </location>
</feature>
<feature type="compositionally biased region" description="Pro residues" evidence="7">
    <location>
        <begin position="91"/>
        <end position="105"/>
    </location>
</feature>
<dbReference type="GeneID" id="68352123"/>
<accession>A0A9P8MZM8</accession>
<comment type="caution">
    <text evidence="8">The sequence shown here is derived from an EMBL/GenBank/DDBJ whole genome shotgun (WGS) entry which is preliminary data.</text>
</comment>
<evidence type="ECO:0000313" key="9">
    <source>
        <dbReference type="Proteomes" id="UP000824596"/>
    </source>
</evidence>
<evidence type="ECO:0000256" key="1">
    <source>
        <dbReference type="ARBA" id="ARBA00004123"/>
    </source>
</evidence>
<organism evidence="8 9">
    <name type="scientific">Hirsutella rhossiliensis</name>
    <dbReference type="NCBI Taxonomy" id="111463"/>
    <lineage>
        <taxon>Eukaryota</taxon>
        <taxon>Fungi</taxon>
        <taxon>Dikarya</taxon>
        <taxon>Ascomycota</taxon>
        <taxon>Pezizomycotina</taxon>
        <taxon>Sordariomycetes</taxon>
        <taxon>Hypocreomycetidae</taxon>
        <taxon>Hypocreales</taxon>
        <taxon>Ophiocordycipitaceae</taxon>
        <taxon>Hirsutella</taxon>
    </lineage>
</organism>
<evidence type="ECO:0000256" key="2">
    <source>
        <dbReference type="ARBA" id="ARBA00007163"/>
    </source>
</evidence>
<feature type="region of interest" description="Disordered" evidence="7">
    <location>
        <begin position="1"/>
        <end position="29"/>
    </location>
</feature>
<evidence type="ECO:0000256" key="7">
    <source>
        <dbReference type="SAM" id="MobiDB-lite"/>
    </source>
</evidence>
<feature type="compositionally biased region" description="Low complexity" evidence="7">
    <location>
        <begin position="135"/>
        <end position="154"/>
    </location>
</feature>
<keyword evidence="4" id="KW-0238">DNA-binding</keyword>
<dbReference type="RefSeq" id="XP_044722491.1">
    <property type="nucleotide sequence ID" value="XM_044861465.1"/>
</dbReference>
<dbReference type="EMBL" id="JAIZPD010000003">
    <property type="protein sequence ID" value="KAH0964978.1"/>
    <property type="molecule type" value="Genomic_DNA"/>
</dbReference>
<keyword evidence="3" id="KW-0805">Transcription regulation</keyword>
<sequence>MRILPGATAGDEPSPKTAEDKNQHRRMQVRRAQIHHRQRKANHVKQLELDVCQLRDLIALAKHDARALERQNDDMRAVLRTGADRRQQPVAGPPPRHSWPLPEPASPEMFGGVDVDDLTVTLGVSDAMGTPCFQISPRSSSSGRSPSIRGSSPSESLGPEAPLTPEQEQRAINFILALEHICWNHFAPGDFHSHTHQSEKPRGHALTASAYLMASAPESVYKDRNALKSSWPAPAMTLASLLGLARSLNPGDKETTPVQAWFELASRYPVGLLLGGDALEALLREFKGVVHCIHFGAVMERMAFESVVMRVLGPPEAPVCAAG</sequence>
<feature type="region of interest" description="Disordered" evidence="7">
    <location>
        <begin position="131"/>
        <end position="163"/>
    </location>
</feature>
<comment type="subcellular location">
    <subcellularLocation>
        <location evidence="1">Nucleus</location>
    </subcellularLocation>
</comment>
<comment type="similarity">
    <text evidence="2">Belongs to the bZIP family.</text>
</comment>
<dbReference type="InterPro" id="IPR050936">
    <property type="entry name" value="AP-1-like"/>
</dbReference>
<protein>
    <submittedName>
        <fullName evidence="8">Alanine racemase</fullName>
    </submittedName>
</protein>
<keyword evidence="6" id="KW-0539">Nucleus</keyword>
<evidence type="ECO:0000256" key="5">
    <source>
        <dbReference type="ARBA" id="ARBA00023163"/>
    </source>
</evidence>
<keyword evidence="9" id="KW-1185">Reference proteome</keyword>
<dbReference type="AlphaFoldDB" id="A0A9P8MZM8"/>
<dbReference type="InterPro" id="IPR046347">
    <property type="entry name" value="bZIP_sf"/>
</dbReference>
<keyword evidence="5" id="KW-0804">Transcription</keyword>
<dbReference type="CDD" id="cd14688">
    <property type="entry name" value="bZIP_YAP"/>
    <property type="match status" value="1"/>
</dbReference>
<dbReference type="GO" id="GO:0090575">
    <property type="term" value="C:RNA polymerase II transcription regulator complex"/>
    <property type="evidence" value="ECO:0007669"/>
    <property type="project" value="TreeGrafter"/>
</dbReference>
<proteinExistence type="inferred from homology"/>
<dbReference type="GO" id="GO:0001228">
    <property type="term" value="F:DNA-binding transcription activator activity, RNA polymerase II-specific"/>
    <property type="evidence" value="ECO:0007669"/>
    <property type="project" value="TreeGrafter"/>
</dbReference>
<evidence type="ECO:0000313" key="8">
    <source>
        <dbReference type="EMBL" id="KAH0964978.1"/>
    </source>
</evidence>
<gene>
    <name evidence="8" type="ORF">HRG_02994</name>
</gene>
<dbReference type="SUPFAM" id="SSF57959">
    <property type="entry name" value="Leucine zipper domain"/>
    <property type="match status" value="1"/>
</dbReference>
<reference evidence="8" key="1">
    <citation type="submission" date="2021-09" db="EMBL/GenBank/DDBJ databases">
        <title>A high-quality genome of the endoparasitic fungus Hirsutella rhossiliensis with a comparison of Hirsutella genomes reveals transposable elements contributing to genome size variation.</title>
        <authorList>
            <person name="Lin R."/>
            <person name="Jiao Y."/>
            <person name="Sun X."/>
            <person name="Ling J."/>
            <person name="Xie B."/>
            <person name="Cheng X."/>
        </authorList>
    </citation>
    <scope>NUCLEOTIDE SEQUENCE</scope>
    <source>
        <strain evidence="8">HR02</strain>
    </source>
</reference>
<name>A0A9P8MZM8_9HYPO</name>
<feature type="compositionally biased region" description="Basic and acidic residues" evidence="7">
    <location>
        <begin position="13"/>
        <end position="22"/>
    </location>
</feature>
<evidence type="ECO:0000256" key="4">
    <source>
        <dbReference type="ARBA" id="ARBA00023125"/>
    </source>
</evidence>